<accession>G5ICQ8</accession>
<dbReference type="Proteomes" id="UP000005384">
    <property type="component" value="Unassembled WGS sequence"/>
</dbReference>
<dbReference type="FunFam" id="3.40.50.300:FF:000127">
    <property type="entry name" value="Ribose import ATP-binding protein RbsA"/>
    <property type="match status" value="1"/>
</dbReference>
<evidence type="ECO:0000259" key="10">
    <source>
        <dbReference type="PROSITE" id="PS50893"/>
    </source>
</evidence>
<comment type="caution">
    <text evidence="11">The sequence shown here is derived from an EMBL/GenBank/DDBJ whole genome shotgun (WGS) entry which is preliminary data.</text>
</comment>
<dbReference type="GO" id="GO:0005524">
    <property type="term" value="F:ATP binding"/>
    <property type="evidence" value="ECO:0007669"/>
    <property type="project" value="UniProtKB-KW"/>
</dbReference>
<evidence type="ECO:0000256" key="2">
    <source>
        <dbReference type="ARBA" id="ARBA00022448"/>
    </source>
</evidence>
<dbReference type="RefSeq" id="WP_006779228.1">
    <property type="nucleotide sequence ID" value="NZ_CP040506.1"/>
</dbReference>
<dbReference type="GO" id="GO:0005886">
    <property type="term" value="C:plasma membrane"/>
    <property type="evidence" value="ECO:0007669"/>
    <property type="project" value="UniProtKB-SubCell"/>
</dbReference>
<proteinExistence type="predicted"/>
<evidence type="ECO:0000313" key="12">
    <source>
        <dbReference type="Proteomes" id="UP000005384"/>
    </source>
</evidence>
<dbReference type="OrthoDB" id="9771863at2"/>
<dbReference type="CDD" id="cd03215">
    <property type="entry name" value="ABC_Carb_Monos_II"/>
    <property type="match status" value="1"/>
</dbReference>
<dbReference type="GO" id="GO:0016887">
    <property type="term" value="F:ATP hydrolysis activity"/>
    <property type="evidence" value="ECO:0007669"/>
    <property type="project" value="InterPro"/>
</dbReference>
<evidence type="ECO:0000256" key="4">
    <source>
        <dbReference type="ARBA" id="ARBA00022597"/>
    </source>
</evidence>
<sequence length="509" mass="56924">MVEEFALQVKNISKSFPGVKALSQVSFDVRKGTVHALVGENGAGKSTLMKILNGVYRPDEGEIYINHKKESVTSPIQARELGISMIYQELVYVPDISIAENLCLGRQPVNRLGLVDPRSMYAAARKIMDEENISINPKTTMREIRLSDAQMIEIVKATTEHASIFIMDEPTSSLTLKESERLFTKIRQLREQGCTIIYISHKMEEIFQLSDYITIMRDGQSIKTAPIDEFTEEDIVAMMVGRKVDNIYPTRSAKPGKTIFEVKNLTQKGVFENISLEARAGEVIGIAGLVGAGRTEIMRAVWGLDAYSSGEVLVNGKTYKPNSVRAAIDAGIVMATEDRRKLGFVGIRGIRENIALPNLKKLSPGLFLNLKQEKEKVLYYFDRLRIKANSINMEVEKLSGGNQQKVVLAKWLLTDSSVFLLDEPTRGIDVGAKYEIYELMNEMAEHGIAVVMISSELPELIGMCDRIYVISEGRMAGLVEKQDMTQENIMMLATGGKESWKNEFSQKTE</sequence>
<dbReference type="InterPro" id="IPR003593">
    <property type="entry name" value="AAA+_ATPase"/>
</dbReference>
<dbReference type="InterPro" id="IPR050107">
    <property type="entry name" value="ABC_carbohydrate_import_ATPase"/>
</dbReference>
<dbReference type="HOGENOM" id="CLU_000604_92_3_9"/>
<gene>
    <name evidence="11" type="ORF">HMPREF9473_01243</name>
</gene>
<keyword evidence="9" id="KW-0472">Membrane</keyword>
<dbReference type="CDD" id="cd03216">
    <property type="entry name" value="ABC_Carb_Monos_I"/>
    <property type="match status" value="1"/>
</dbReference>
<feature type="domain" description="ABC transporter" evidence="10">
    <location>
        <begin position="7"/>
        <end position="243"/>
    </location>
</feature>
<dbReference type="InterPro" id="IPR017871">
    <property type="entry name" value="ABC_transporter-like_CS"/>
</dbReference>
<keyword evidence="12" id="KW-1185">Reference proteome</keyword>
<evidence type="ECO:0000256" key="1">
    <source>
        <dbReference type="ARBA" id="ARBA00004202"/>
    </source>
</evidence>
<evidence type="ECO:0000256" key="6">
    <source>
        <dbReference type="ARBA" id="ARBA00022741"/>
    </source>
</evidence>
<evidence type="ECO:0000256" key="5">
    <source>
        <dbReference type="ARBA" id="ARBA00022737"/>
    </source>
</evidence>
<dbReference type="InterPro" id="IPR027417">
    <property type="entry name" value="P-loop_NTPase"/>
</dbReference>
<dbReference type="PANTHER" id="PTHR43790:SF3">
    <property type="entry name" value="D-ALLOSE IMPORT ATP-BINDING PROTEIN ALSA-RELATED"/>
    <property type="match status" value="1"/>
</dbReference>
<dbReference type="PROSITE" id="PS00211">
    <property type="entry name" value="ABC_TRANSPORTER_1"/>
    <property type="match status" value="1"/>
</dbReference>
<dbReference type="Pfam" id="PF00005">
    <property type="entry name" value="ABC_tran"/>
    <property type="match status" value="2"/>
</dbReference>
<dbReference type="SMART" id="SM00382">
    <property type="entry name" value="AAA"/>
    <property type="match status" value="2"/>
</dbReference>
<dbReference type="PANTHER" id="PTHR43790">
    <property type="entry name" value="CARBOHYDRATE TRANSPORT ATP-BINDING PROTEIN MG119-RELATED"/>
    <property type="match status" value="1"/>
</dbReference>
<evidence type="ECO:0000313" key="11">
    <source>
        <dbReference type="EMBL" id="EHI60679.1"/>
    </source>
</evidence>
<organism evidence="11 12">
    <name type="scientific">Hungatella hathewayi WAL-18680</name>
    <dbReference type="NCBI Taxonomy" id="742737"/>
    <lineage>
        <taxon>Bacteria</taxon>
        <taxon>Bacillati</taxon>
        <taxon>Bacillota</taxon>
        <taxon>Clostridia</taxon>
        <taxon>Lachnospirales</taxon>
        <taxon>Lachnospiraceae</taxon>
        <taxon>Hungatella</taxon>
    </lineage>
</organism>
<evidence type="ECO:0000256" key="3">
    <source>
        <dbReference type="ARBA" id="ARBA00022475"/>
    </source>
</evidence>
<keyword evidence="3" id="KW-1003">Cell membrane</keyword>
<dbReference type="AlphaFoldDB" id="G5ICQ8"/>
<keyword evidence="6" id="KW-0547">Nucleotide-binding</keyword>
<dbReference type="InterPro" id="IPR003439">
    <property type="entry name" value="ABC_transporter-like_ATP-bd"/>
</dbReference>
<comment type="subcellular location">
    <subcellularLocation>
        <location evidence="1">Cell membrane</location>
        <topology evidence="1">Peripheral membrane protein</topology>
    </subcellularLocation>
</comment>
<protein>
    <recommendedName>
        <fullName evidence="10">ABC transporter domain-containing protein</fullName>
    </recommendedName>
</protein>
<dbReference type="Gene3D" id="3.40.50.300">
    <property type="entry name" value="P-loop containing nucleotide triphosphate hydrolases"/>
    <property type="match status" value="2"/>
</dbReference>
<dbReference type="EMBL" id="ADLN01000012">
    <property type="protein sequence ID" value="EHI60679.1"/>
    <property type="molecule type" value="Genomic_DNA"/>
</dbReference>
<keyword evidence="7" id="KW-0067">ATP-binding</keyword>
<keyword evidence="8" id="KW-1278">Translocase</keyword>
<dbReference type="PROSITE" id="PS50893">
    <property type="entry name" value="ABC_TRANSPORTER_2"/>
    <property type="match status" value="2"/>
</dbReference>
<keyword evidence="5" id="KW-0677">Repeat</keyword>
<keyword evidence="2" id="KW-0813">Transport</keyword>
<evidence type="ECO:0000256" key="8">
    <source>
        <dbReference type="ARBA" id="ARBA00022967"/>
    </source>
</evidence>
<reference evidence="11 12" key="1">
    <citation type="submission" date="2011-08" db="EMBL/GenBank/DDBJ databases">
        <title>The Genome Sequence of Clostridium hathewayi WAL-18680.</title>
        <authorList>
            <consortium name="The Broad Institute Genome Sequencing Platform"/>
            <person name="Earl A."/>
            <person name="Ward D."/>
            <person name="Feldgarden M."/>
            <person name="Gevers D."/>
            <person name="Finegold S.M."/>
            <person name="Summanen P.H."/>
            <person name="Molitoris D.R."/>
            <person name="Song M."/>
            <person name="Daigneault M."/>
            <person name="Allen-Vercoe E."/>
            <person name="Young S.K."/>
            <person name="Zeng Q."/>
            <person name="Gargeya S."/>
            <person name="Fitzgerald M."/>
            <person name="Haas B."/>
            <person name="Abouelleil A."/>
            <person name="Alvarado L."/>
            <person name="Arachchi H.M."/>
            <person name="Berlin A."/>
            <person name="Brown A."/>
            <person name="Chapman S.B."/>
            <person name="Chen Z."/>
            <person name="Dunbar C."/>
            <person name="Freedman E."/>
            <person name="Gearin G."/>
            <person name="Gellesch M."/>
            <person name="Goldberg J."/>
            <person name="Griggs A."/>
            <person name="Gujja S."/>
            <person name="Heiman D."/>
            <person name="Howarth C."/>
            <person name="Larson L."/>
            <person name="Lui A."/>
            <person name="MacDonald P.J.P."/>
            <person name="Montmayeur A."/>
            <person name="Murphy C."/>
            <person name="Neiman D."/>
            <person name="Pearson M."/>
            <person name="Priest M."/>
            <person name="Roberts A."/>
            <person name="Saif S."/>
            <person name="Shea T."/>
            <person name="Shenoy N."/>
            <person name="Sisk P."/>
            <person name="Stolte C."/>
            <person name="Sykes S."/>
            <person name="Wortman J."/>
            <person name="Nusbaum C."/>
            <person name="Birren B."/>
        </authorList>
    </citation>
    <scope>NUCLEOTIDE SEQUENCE [LARGE SCALE GENOMIC DNA]</scope>
    <source>
        <strain evidence="11 12">WAL-18680</strain>
    </source>
</reference>
<name>G5ICQ8_9FIRM</name>
<dbReference type="PATRIC" id="fig|742737.3.peg.1251"/>
<evidence type="ECO:0000256" key="9">
    <source>
        <dbReference type="ARBA" id="ARBA00023136"/>
    </source>
</evidence>
<evidence type="ECO:0000256" key="7">
    <source>
        <dbReference type="ARBA" id="ARBA00022840"/>
    </source>
</evidence>
<dbReference type="SUPFAM" id="SSF52540">
    <property type="entry name" value="P-loop containing nucleoside triphosphate hydrolases"/>
    <property type="match status" value="2"/>
</dbReference>
<feature type="domain" description="ABC transporter" evidence="10">
    <location>
        <begin position="242"/>
        <end position="497"/>
    </location>
</feature>
<keyword evidence="4" id="KW-0762">Sugar transport</keyword>